<comment type="caution">
    <text evidence="1">The sequence shown here is derived from an EMBL/GenBank/DDBJ whole genome shotgun (WGS) entry which is preliminary data.</text>
</comment>
<organism evidence="1 2">
    <name type="scientific">Candidatus Uhrbacteria bacterium CG10_big_fil_rev_8_21_14_0_10_50_16</name>
    <dbReference type="NCBI Taxonomy" id="1975039"/>
    <lineage>
        <taxon>Bacteria</taxon>
        <taxon>Candidatus Uhriibacteriota</taxon>
    </lineage>
</organism>
<reference evidence="1 2" key="1">
    <citation type="submission" date="2017-09" db="EMBL/GenBank/DDBJ databases">
        <title>Depth-based differentiation of microbial function through sediment-hosted aquifers and enrichment of novel symbionts in the deep terrestrial subsurface.</title>
        <authorList>
            <person name="Probst A.J."/>
            <person name="Ladd B."/>
            <person name="Jarett J.K."/>
            <person name="Geller-Mcgrath D.E."/>
            <person name="Sieber C.M."/>
            <person name="Emerson J.B."/>
            <person name="Anantharaman K."/>
            <person name="Thomas B.C."/>
            <person name="Malmstrom R."/>
            <person name="Stieglmeier M."/>
            <person name="Klingl A."/>
            <person name="Woyke T."/>
            <person name="Ryan C.M."/>
            <person name="Banfield J.F."/>
        </authorList>
    </citation>
    <scope>NUCLEOTIDE SEQUENCE [LARGE SCALE GENOMIC DNA]</scope>
    <source>
        <strain evidence="1">CG10_big_fil_rev_8_21_14_0_10_50_16</strain>
    </source>
</reference>
<gene>
    <name evidence="1" type="ORF">COV06_01265</name>
</gene>
<dbReference type="AlphaFoldDB" id="A0A2H0RN83"/>
<evidence type="ECO:0000313" key="2">
    <source>
        <dbReference type="Proteomes" id="UP000230084"/>
    </source>
</evidence>
<accession>A0A2H0RN83</accession>
<protein>
    <submittedName>
        <fullName evidence="1">Uncharacterized protein</fullName>
    </submittedName>
</protein>
<dbReference type="EMBL" id="PCYM01000001">
    <property type="protein sequence ID" value="PIR48011.1"/>
    <property type="molecule type" value="Genomic_DNA"/>
</dbReference>
<proteinExistence type="predicted"/>
<name>A0A2H0RN83_9BACT</name>
<sequence>MEDGKDFYFESVIIHVGDKTVELEHVHSTNRRLQRLMEQGYDIAASLEFTVDPNNQVATQLGLLQYLPDPRQTEVAEPEVGTQPVDLANTGFTQEQVNLLNTPVSELPQIFVVQEIVSLASRHLTRLHHVVVGGGPRSLSLSEATETRYQNLLNAHGLKIYSPLSSIEDLLLV</sequence>
<dbReference type="Proteomes" id="UP000230084">
    <property type="component" value="Unassembled WGS sequence"/>
</dbReference>
<evidence type="ECO:0000313" key="1">
    <source>
        <dbReference type="EMBL" id="PIR48011.1"/>
    </source>
</evidence>